<dbReference type="AlphaFoldDB" id="A0A0L8FN73"/>
<evidence type="ECO:0000313" key="1">
    <source>
        <dbReference type="EMBL" id="KOF66124.1"/>
    </source>
</evidence>
<protein>
    <submittedName>
        <fullName evidence="1">Uncharacterized protein</fullName>
    </submittedName>
</protein>
<proteinExistence type="predicted"/>
<gene>
    <name evidence="1" type="ORF">OCBIM_22013444mg</name>
</gene>
<accession>A0A0L8FN73</accession>
<name>A0A0L8FN73_OCTBM</name>
<dbReference type="EMBL" id="KQ428508">
    <property type="protein sequence ID" value="KOF66124.1"/>
    <property type="molecule type" value="Genomic_DNA"/>
</dbReference>
<sequence>MSEIETRTKCFAVSSHYKVSTNRFHDEGSKSDVLRTSYTLGELFIQWAPTQSYFTLPEVDPSVWCS</sequence>
<organism evidence="1">
    <name type="scientific">Octopus bimaculoides</name>
    <name type="common">California two-spotted octopus</name>
    <dbReference type="NCBI Taxonomy" id="37653"/>
    <lineage>
        <taxon>Eukaryota</taxon>
        <taxon>Metazoa</taxon>
        <taxon>Spiralia</taxon>
        <taxon>Lophotrochozoa</taxon>
        <taxon>Mollusca</taxon>
        <taxon>Cephalopoda</taxon>
        <taxon>Coleoidea</taxon>
        <taxon>Octopodiformes</taxon>
        <taxon>Octopoda</taxon>
        <taxon>Incirrata</taxon>
        <taxon>Octopodidae</taxon>
        <taxon>Octopus</taxon>
    </lineage>
</organism>
<reference evidence="1" key="1">
    <citation type="submission" date="2015-07" db="EMBL/GenBank/DDBJ databases">
        <title>MeaNS - Measles Nucleotide Surveillance Program.</title>
        <authorList>
            <person name="Tran T."/>
            <person name="Druce J."/>
        </authorList>
    </citation>
    <scope>NUCLEOTIDE SEQUENCE</scope>
    <source>
        <strain evidence="1">UCB-OBI-ISO-001</strain>
        <tissue evidence="1">Gonad</tissue>
    </source>
</reference>